<dbReference type="Pfam" id="PF00583">
    <property type="entry name" value="Acetyltransf_1"/>
    <property type="match status" value="1"/>
</dbReference>
<dbReference type="Gene3D" id="3.40.630.30">
    <property type="match status" value="2"/>
</dbReference>
<dbReference type="AlphaFoldDB" id="A0A9P6W1U5"/>
<comment type="caution">
    <text evidence="2">The sequence shown here is derived from an EMBL/GenBank/DDBJ whole genome shotgun (WGS) entry which is preliminary data.</text>
</comment>
<dbReference type="Pfam" id="PF13673">
    <property type="entry name" value="Acetyltransf_10"/>
    <property type="match status" value="1"/>
</dbReference>
<dbReference type="InterPro" id="IPR000182">
    <property type="entry name" value="GNAT_dom"/>
</dbReference>
<name>A0A9P6W1U5_RHOMI</name>
<gene>
    <name evidence="2" type="ORF">C6P46_004642</name>
</gene>
<evidence type="ECO:0000313" key="2">
    <source>
        <dbReference type="EMBL" id="KAG0660342.1"/>
    </source>
</evidence>
<feature type="domain" description="N-acetyltransferase" evidence="1">
    <location>
        <begin position="3"/>
        <end position="204"/>
    </location>
</feature>
<keyword evidence="3" id="KW-1185">Reference proteome</keyword>
<dbReference type="SUPFAM" id="SSF55729">
    <property type="entry name" value="Acyl-CoA N-acyltransferases (Nat)"/>
    <property type="match status" value="2"/>
</dbReference>
<dbReference type="PANTHER" id="PTHR42791:SF2">
    <property type="entry name" value="N-ACETYLTRANSFERASE DOMAIN-CONTAINING PROTEIN"/>
    <property type="match status" value="1"/>
</dbReference>
<dbReference type="CDD" id="cd04301">
    <property type="entry name" value="NAT_SF"/>
    <property type="match status" value="2"/>
</dbReference>
<dbReference type="InterPro" id="IPR016181">
    <property type="entry name" value="Acyl_CoA_acyltransferase"/>
</dbReference>
<feature type="domain" description="N-acetyltransferase" evidence="1">
    <location>
        <begin position="205"/>
        <end position="410"/>
    </location>
</feature>
<proteinExistence type="predicted"/>
<dbReference type="PROSITE" id="PS51186">
    <property type="entry name" value="GNAT"/>
    <property type="match status" value="2"/>
</dbReference>
<accession>A0A9P6W1U5</accession>
<dbReference type="Proteomes" id="UP000777482">
    <property type="component" value="Unassembled WGS sequence"/>
</dbReference>
<protein>
    <recommendedName>
        <fullName evidence="1">N-acetyltransferase domain-containing protein</fullName>
    </recommendedName>
</protein>
<evidence type="ECO:0000313" key="3">
    <source>
        <dbReference type="Proteomes" id="UP000777482"/>
    </source>
</evidence>
<sequence length="421" mass="46611">MAAVIAPVTDEEHKELARLVLRAFSSSLFHQRIFGKVDSATHVQFLAVQARSALQDPRCKMVKATRDGKMVGFARWTTPKDADTHAEQKAGNATSIWSQDGHYPPGSEINLAKELLEVPEKELLEPHFRIDMLAVDPGVQGARVGSTLLRHVCRQADDLGVAVYLRASPEALSLYRRFGFRQHGEPHRAASDPKLALYPTLRKPLELVPATVRDLAVLAPIHRRAFAPMPVTRYLCTSVDPAVLEESYQCHWAKVIEDAQGQYRGNSVMTVARQGDQVLGFVWSVRQPAAKDWPPVTSTQQEYPIPAGFDPVRKRDFDAMLMRHAQSIPFMRWTLLAVSVDPAAQGAGVGKRLVHSVIKQAASEGLPVVLEAEEERIPMYLSGGFELFGDALVAAEDSTVRLWPMVLKTRKASTDLESAQT</sequence>
<reference evidence="2 3" key="1">
    <citation type="submission" date="2020-11" db="EMBL/GenBank/DDBJ databases">
        <title>Kefir isolates.</title>
        <authorList>
            <person name="Marcisauskas S."/>
            <person name="Kim Y."/>
            <person name="Blasche S."/>
        </authorList>
    </citation>
    <scope>NUCLEOTIDE SEQUENCE [LARGE SCALE GENOMIC DNA]</scope>
    <source>
        <strain evidence="2 3">KR</strain>
    </source>
</reference>
<dbReference type="PANTHER" id="PTHR42791">
    <property type="entry name" value="GNAT FAMILY ACETYLTRANSFERASE"/>
    <property type="match status" value="1"/>
</dbReference>
<organism evidence="2 3">
    <name type="scientific">Rhodotorula mucilaginosa</name>
    <name type="common">Yeast</name>
    <name type="synonym">Rhodotorula rubra</name>
    <dbReference type="NCBI Taxonomy" id="5537"/>
    <lineage>
        <taxon>Eukaryota</taxon>
        <taxon>Fungi</taxon>
        <taxon>Dikarya</taxon>
        <taxon>Basidiomycota</taxon>
        <taxon>Pucciniomycotina</taxon>
        <taxon>Microbotryomycetes</taxon>
        <taxon>Sporidiobolales</taxon>
        <taxon>Sporidiobolaceae</taxon>
        <taxon>Rhodotorula</taxon>
    </lineage>
</organism>
<evidence type="ECO:0000259" key="1">
    <source>
        <dbReference type="PROSITE" id="PS51186"/>
    </source>
</evidence>
<dbReference type="EMBL" id="PUHQ01000045">
    <property type="protein sequence ID" value="KAG0660342.1"/>
    <property type="molecule type" value="Genomic_DNA"/>
</dbReference>
<dbReference type="InterPro" id="IPR052523">
    <property type="entry name" value="Trichothecene_AcTrans"/>
</dbReference>
<dbReference type="OrthoDB" id="2581455at2759"/>
<dbReference type="GO" id="GO:0016747">
    <property type="term" value="F:acyltransferase activity, transferring groups other than amino-acyl groups"/>
    <property type="evidence" value="ECO:0007669"/>
    <property type="project" value="InterPro"/>
</dbReference>